<keyword evidence="1" id="KW-0472">Membrane</keyword>
<dbReference type="EMBL" id="FQZD01000033">
    <property type="protein sequence ID" value="SHJ69361.1"/>
    <property type="molecule type" value="Genomic_DNA"/>
</dbReference>
<dbReference type="InterPro" id="IPR015402">
    <property type="entry name" value="DUF1980"/>
</dbReference>
<feature type="transmembrane region" description="Helical" evidence="1">
    <location>
        <begin position="52"/>
        <end position="71"/>
    </location>
</feature>
<keyword evidence="1" id="KW-0812">Transmembrane</keyword>
<organism evidence="4 5">
    <name type="scientific">Propionispora hippei DSM 15287</name>
    <dbReference type="NCBI Taxonomy" id="1123003"/>
    <lineage>
        <taxon>Bacteria</taxon>
        <taxon>Bacillati</taxon>
        <taxon>Bacillota</taxon>
        <taxon>Negativicutes</taxon>
        <taxon>Selenomonadales</taxon>
        <taxon>Sporomusaceae</taxon>
        <taxon>Propionispora</taxon>
    </lineage>
</organism>
<keyword evidence="5" id="KW-1185">Reference proteome</keyword>
<proteinExistence type="predicted"/>
<dbReference type="PANTHER" id="PTHR40047:SF1">
    <property type="entry name" value="UPF0703 PROTEIN YCGQ"/>
    <property type="match status" value="1"/>
</dbReference>
<dbReference type="InterPro" id="IPR048493">
    <property type="entry name" value="DUF1980_N"/>
</dbReference>
<feature type="domain" description="DUF1980" evidence="3">
    <location>
        <begin position="121"/>
        <end position="254"/>
    </location>
</feature>
<sequence>MKPRKRPATAFHWEALVRFLLLTGLISLFVWLDMTDQFSYYINPRFSPLVRYAYWLLLPLLVIQFFDLLLPSPCHTHHHYGKYLPFCIILLLAVLLPDQMLNASLVASKGLNSQTSVLATAVASQPRPLKEALQQAETIVADSNNYTEVMSEINDFPQDYIGKKVTMTGFVFRSPGLEDRQLSLVRYVMVCCAADALPYGVMCEVTDAKKYPDGTWLSGTGVIAMGRYKDQDTPVIQLTSVEKVAAPEKPYVFPYTNE</sequence>
<dbReference type="NCBIfam" id="TIGR03943">
    <property type="entry name" value="TIGR03943 family putative permease subunit"/>
    <property type="match status" value="1"/>
</dbReference>
<feature type="domain" description="DUF1980" evidence="2">
    <location>
        <begin position="17"/>
        <end position="111"/>
    </location>
</feature>
<feature type="transmembrane region" description="Helical" evidence="1">
    <location>
        <begin position="83"/>
        <end position="101"/>
    </location>
</feature>
<dbReference type="RefSeq" id="WP_149735753.1">
    <property type="nucleotide sequence ID" value="NZ_FQZD01000033.1"/>
</dbReference>
<evidence type="ECO:0000259" key="2">
    <source>
        <dbReference type="Pfam" id="PF09323"/>
    </source>
</evidence>
<dbReference type="PANTHER" id="PTHR40047">
    <property type="entry name" value="UPF0703 PROTEIN YCGQ"/>
    <property type="match status" value="1"/>
</dbReference>
<evidence type="ECO:0000313" key="4">
    <source>
        <dbReference type="EMBL" id="SHJ69361.1"/>
    </source>
</evidence>
<dbReference type="InterPro" id="IPR052955">
    <property type="entry name" value="UPF0703_membrane_permease"/>
</dbReference>
<feature type="transmembrane region" description="Helical" evidence="1">
    <location>
        <begin position="12"/>
        <end position="32"/>
    </location>
</feature>
<evidence type="ECO:0000259" key="3">
    <source>
        <dbReference type="Pfam" id="PF21537"/>
    </source>
</evidence>
<keyword evidence="1" id="KW-1133">Transmembrane helix</keyword>
<dbReference type="AlphaFoldDB" id="A0A1M6LDP6"/>
<dbReference type="OrthoDB" id="9770408at2"/>
<evidence type="ECO:0000313" key="5">
    <source>
        <dbReference type="Proteomes" id="UP000322917"/>
    </source>
</evidence>
<dbReference type="Pfam" id="PF21537">
    <property type="entry name" value="DUF1980_C"/>
    <property type="match status" value="1"/>
</dbReference>
<dbReference type="Pfam" id="PF09323">
    <property type="entry name" value="DUF1980"/>
    <property type="match status" value="1"/>
</dbReference>
<gene>
    <name evidence="4" type="ORF">SAMN02745170_03098</name>
</gene>
<dbReference type="Proteomes" id="UP000322917">
    <property type="component" value="Unassembled WGS sequence"/>
</dbReference>
<dbReference type="InterPro" id="IPR048447">
    <property type="entry name" value="DUF1980_C"/>
</dbReference>
<evidence type="ECO:0000256" key="1">
    <source>
        <dbReference type="SAM" id="Phobius"/>
    </source>
</evidence>
<accession>A0A1M6LDP6</accession>
<reference evidence="4 5" key="1">
    <citation type="submission" date="2016-11" db="EMBL/GenBank/DDBJ databases">
        <authorList>
            <person name="Varghese N."/>
            <person name="Submissions S."/>
        </authorList>
    </citation>
    <scope>NUCLEOTIDE SEQUENCE [LARGE SCALE GENOMIC DNA]</scope>
    <source>
        <strain evidence="4 5">DSM 15287</strain>
    </source>
</reference>
<protein>
    <submittedName>
        <fullName evidence="4">Putative membrane protein</fullName>
    </submittedName>
</protein>
<name>A0A1M6LDP6_9FIRM</name>